<dbReference type="GO" id="GO:0009279">
    <property type="term" value="C:cell outer membrane"/>
    <property type="evidence" value="ECO:0007669"/>
    <property type="project" value="UniProtKB-SubCell"/>
</dbReference>
<dbReference type="InterPro" id="IPR037066">
    <property type="entry name" value="Plug_dom_sf"/>
</dbReference>
<evidence type="ECO:0000256" key="9">
    <source>
        <dbReference type="ARBA" id="ARBA00023237"/>
    </source>
</evidence>
<keyword evidence="8" id="KW-0675">Receptor</keyword>
<evidence type="ECO:0000256" key="1">
    <source>
        <dbReference type="ARBA" id="ARBA00004571"/>
    </source>
</evidence>
<keyword evidence="3 10" id="KW-1134">Transmembrane beta strand</keyword>
<dbReference type="OrthoDB" id="1109208at2"/>
<keyword evidence="7 10" id="KW-0472">Membrane</keyword>
<dbReference type="Gene3D" id="2.170.130.10">
    <property type="entry name" value="TonB-dependent receptor, plug domain"/>
    <property type="match status" value="1"/>
</dbReference>
<evidence type="ECO:0000313" key="15">
    <source>
        <dbReference type="EMBL" id="OSY88919.1"/>
    </source>
</evidence>
<evidence type="ECO:0000256" key="6">
    <source>
        <dbReference type="ARBA" id="ARBA00023077"/>
    </source>
</evidence>
<evidence type="ECO:0000256" key="8">
    <source>
        <dbReference type="ARBA" id="ARBA00023170"/>
    </source>
</evidence>
<evidence type="ECO:0000256" key="12">
    <source>
        <dbReference type="SAM" id="SignalP"/>
    </source>
</evidence>
<evidence type="ECO:0000313" key="16">
    <source>
        <dbReference type="Proteomes" id="UP000194221"/>
    </source>
</evidence>
<dbReference type="InterPro" id="IPR000531">
    <property type="entry name" value="Beta-barrel_TonB"/>
</dbReference>
<keyword evidence="16" id="KW-1185">Reference proteome</keyword>
<dbReference type="PANTHER" id="PTHR30069:SF29">
    <property type="entry name" value="HEMOGLOBIN AND HEMOGLOBIN-HAPTOGLOBIN-BINDING PROTEIN 1-RELATED"/>
    <property type="match status" value="1"/>
</dbReference>
<dbReference type="InterPro" id="IPR039426">
    <property type="entry name" value="TonB-dep_rcpt-like"/>
</dbReference>
<dbReference type="Pfam" id="PF07715">
    <property type="entry name" value="Plug"/>
    <property type="match status" value="1"/>
</dbReference>
<sequence>MIKKLLLVAFVLFGSSLMMAQTTISGTVNDASLGGPLPGANIKVSRKAVGTTTDFDGKFTLTVTDTPPFTLEISSLGYGTKTVEITKNNQVVTVDLTENATSLDEVVVSASRTPERVMESPVTIERFDSRAIKNSSSPSFYDALENLKGVDINSSGLTFKSVNTRGFASFANERFVQLVDGMDNSSPALNFALGNLLGMSELDVKSVEILPGAASALYGANAFNGIMLMRSKSPFDDQGISAVVKTGITSQQAAGDNGFVDTSVRMAYVFDDYFAAKATLSYLEGEEWHATDYRNTTGVGGTYAPGTRDTRLDYDGVNVYGDEAVIDLKTVVDGLVSNGSLPTSALGVVPNVRVSRDGYNEVDLMSNEAKSLKFGAALHYRPLGNDRVEIIWNSKFGRGNTIYQGQNRYNIANFFMEQHKLEVRGKNFFVRGYYTGEDAGDSYDTRFLGLNLNNQWVRNPVTNQIVAPQDANNTWFARYVLGYFNAATQGGLTDSQAHVAARNFANVGRLVPGTPEFQAAFDKVTNDPDLLTGSKFRDNTNLYHVDANLNLRDYIDWAEVQFGGSYRRFKLNSFGTIYTDGTGPIRYSEYGLYTQLQKKMMEDRLKFTGSVRYDKAQNFDGNFSPRVSLAYAAGETKNHNFRASFQTGFRNPTTQDQYIGLATGAGVLIGTAEDNLDRYTSLPQSVSTAGQGLSGLGATTTFTGRDAFTRAFSATSLATYGAAVAQAIAGGTNPQQAALANAGLLQKSDFDLVKPEKVTSFEVGYRSAIPTGDTKIGIDFSAYYNDYQDFIAIKNIAVPLYGGFNADGTPNALAVAAVGNGDYTGVGFRTNSKADVSSYGVGLGINTKIFKGYNLGFNYTWSRFSFDQASDPDFEPSFNTPEHKIKLQFGHSNLFENFGFNINARWQNSFLWQSSFLEGTVDARTVLDAQVNYRIPSLKSVIKVGGANLTGEEYLSAPGVGAIGSQYFISWTINN</sequence>
<feature type="domain" description="TonB-dependent receptor plug" evidence="14">
    <location>
        <begin position="117"/>
        <end position="226"/>
    </location>
</feature>
<feature type="domain" description="TonB-dependent receptor-like beta-barrel" evidence="13">
    <location>
        <begin position="431"/>
        <end position="948"/>
    </location>
</feature>
<dbReference type="SUPFAM" id="SSF56935">
    <property type="entry name" value="Porins"/>
    <property type="match status" value="1"/>
</dbReference>
<evidence type="ECO:0000256" key="11">
    <source>
        <dbReference type="RuleBase" id="RU003357"/>
    </source>
</evidence>
<comment type="caution">
    <text evidence="15">The sequence shown here is derived from an EMBL/GenBank/DDBJ whole genome shotgun (WGS) entry which is preliminary data.</text>
</comment>
<proteinExistence type="inferred from homology"/>
<keyword evidence="9 10" id="KW-0998">Cell outer membrane</keyword>
<dbReference type="PANTHER" id="PTHR30069">
    <property type="entry name" value="TONB-DEPENDENT OUTER MEMBRANE RECEPTOR"/>
    <property type="match status" value="1"/>
</dbReference>
<dbReference type="GO" id="GO:0015344">
    <property type="term" value="F:siderophore uptake transmembrane transporter activity"/>
    <property type="evidence" value="ECO:0007669"/>
    <property type="project" value="TreeGrafter"/>
</dbReference>
<evidence type="ECO:0000256" key="5">
    <source>
        <dbReference type="ARBA" id="ARBA00022729"/>
    </source>
</evidence>
<evidence type="ECO:0000256" key="7">
    <source>
        <dbReference type="ARBA" id="ARBA00023136"/>
    </source>
</evidence>
<keyword evidence="5 12" id="KW-0732">Signal</keyword>
<dbReference type="InterPro" id="IPR036942">
    <property type="entry name" value="Beta-barrel_TonB_sf"/>
</dbReference>
<dbReference type="InParanoid" id="A0A1Y2PGT2"/>
<feature type="chain" id="PRO_5013096213" evidence="12">
    <location>
        <begin position="21"/>
        <end position="975"/>
    </location>
</feature>
<evidence type="ECO:0000256" key="2">
    <source>
        <dbReference type="ARBA" id="ARBA00022448"/>
    </source>
</evidence>
<feature type="signal peptide" evidence="12">
    <location>
        <begin position="1"/>
        <end position="20"/>
    </location>
</feature>
<evidence type="ECO:0000256" key="10">
    <source>
        <dbReference type="PROSITE-ProRule" id="PRU01360"/>
    </source>
</evidence>
<dbReference type="Gene3D" id="2.40.170.20">
    <property type="entry name" value="TonB-dependent receptor, beta-barrel domain"/>
    <property type="match status" value="1"/>
</dbReference>
<dbReference type="Pfam" id="PF13715">
    <property type="entry name" value="CarbopepD_reg_2"/>
    <property type="match status" value="1"/>
</dbReference>
<dbReference type="InterPro" id="IPR008969">
    <property type="entry name" value="CarboxyPept-like_regulatory"/>
</dbReference>
<name>A0A1Y2PGT2_9FLAO</name>
<dbReference type="Pfam" id="PF00593">
    <property type="entry name" value="TonB_dep_Rec_b-barrel"/>
    <property type="match status" value="1"/>
</dbReference>
<dbReference type="Proteomes" id="UP000194221">
    <property type="component" value="Unassembled WGS sequence"/>
</dbReference>
<gene>
    <name evidence="15" type="ORF">WH52_04445</name>
</gene>
<keyword evidence="6 11" id="KW-0798">TonB box</keyword>
<evidence type="ECO:0000256" key="4">
    <source>
        <dbReference type="ARBA" id="ARBA00022692"/>
    </source>
</evidence>
<reference evidence="15 16" key="1">
    <citation type="submission" date="2015-03" db="EMBL/GenBank/DDBJ databases">
        <title>Genome sequence of Tenacibaculum sp. S2-2, isolated from intestinal microbiota of sea cucumber, Apostichopus japonicas.</title>
        <authorList>
            <person name="Shao Z."/>
            <person name="Wang L."/>
            <person name="Li X."/>
        </authorList>
    </citation>
    <scope>NUCLEOTIDE SEQUENCE [LARGE SCALE GENOMIC DNA]</scope>
    <source>
        <strain evidence="15 16">S2-2</strain>
    </source>
</reference>
<dbReference type="GO" id="GO:0044718">
    <property type="term" value="P:siderophore transmembrane transport"/>
    <property type="evidence" value="ECO:0007669"/>
    <property type="project" value="TreeGrafter"/>
</dbReference>
<keyword evidence="4 10" id="KW-0812">Transmembrane</keyword>
<dbReference type="RefSeq" id="WP_086029728.1">
    <property type="nucleotide sequence ID" value="NZ_LAPZ01000002.1"/>
</dbReference>
<protein>
    <submittedName>
        <fullName evidence="15">Membrane protein</fullName>
    </submittedName>
</protein>
<dbReference type="Gene3D" id="2.60.40.1120">
    <property type="entry name" value="Carboxypeptidase-like, regulatory domain"/>
    <property type="match status" value="1"/>
</dbReference>
<comment type="subcellular location">
    <subcellularLocation>
        <location evidence="1 10">Cell outer membrane</location>
        <topology evidence="1 10">Multi-pass membrane protein</topology>
    </subcellularLocation>
</comment>
<evidence type="ECO:0000256" key="3">
    <source>
        <dbReference type="ARBA" id="ARBA00022452"/>
    </source>
</evidence>
<evidence type="ECO:0000259" key="14">
    <source>
        <dbReference type="Pfam" id="PF07715"/>
    </source>
</evidence>
<dbReference type="InterPro" id="IPR012910">
    <property type="entry name" value="Plug_dom"/>
</dbReference>
<comment type="similarity">
    <text evidence="10 11">Belongs to the TonB-dependent receptor family.</text>
</comment>
<dbReference type="AlphaFoldDB" id="A0A1Y2PGT2"/>
<dbReference type="STRING" id="1635173.WH52_04445"/>
<organism evidence="15 16">
    <name type="scientific">Tenacibaculum holothuriorum</name>
    <dbReference type="NCBI Taxonomy" id="1635173"/>
    <lineage>
        <taxon>Bacteria</taxon>
        <taxon>Pseudomonadati</taxon>
        <taxon>Bacteroidota</taxon>
        <taxon>Flavobacteriia</taxon>
        <taxon>Flavobacteriales</taxon>
        <taxon>Flavobacteriaceae</taxon>
        <taxon>Tenacibaculum</taxon>
    </lineage>
</organism>
<dbReference type="PROSITE" id="PS52016">
    <property type="entry name" value="TONB_DEPENDENT_REC_3"/>
    <property type="match status" value="1"/>
</dbReference>
<dbReference type="SUPFAM" id="SSF49464">
    <property type="entry name" value="Carboxypeptidase regulatory domain-like"/>
    <property type="match status" value="1"/>
</dbReference>
<evidence type="ECO:0000259" key="13">
    <source>
        <dbReference type="Pfam" id="PF00593"/>
    </source>
</evidence>
<dbReference type="EMBL" id="LAPZ01000002">
    <property type="protein sequence ID" value="OSY88919.1"/>
    <property type="molecule type" value="Genomic_DNA"/>
</dbReference>
<keyword evidence="2 10" id="KW-0813">Transport</keyword>
<accession>A0A1Y2PGT2</accession>